<evidence type="ECO:0000313" key="1">
    <source>
        <dbReference type="EMBL" id="ACV61046.1"/>
    </source>
</evidence>
<sequence length="197" mass="22995">MIIADLFHEYEQLVAKAEHSFQETEKNHSDCIKCDIHCSDCCHAIFGVFIIEAAYINYHFKKMDAKIRQEINVMAEKFDLELQSKAQTGEPIEKLRVRCPLLNDKQECQMYKHRPITCRVYGVPTMIDGKVHVCYKSGFKNNQVYPVFSLDMMYKELFELSVRYLEALQYDKDENAALLLSVSTVLQKPIEEILKEI</sequence>
<dbReference type="OrthoDB" id="9810361at2"/>
<accession>C8W1Z2</accession>
<dbReference type="EMBL" id="CP001720">
    <property type="protein sequence ID" value="ACV61046.1"/>
    <property type="molecule type" value="Genomic_DNA"/>
</dbReference>
<protein>
    <recommendedName>
        <fullName evidence="3">YkgJ family cysteine cluster protein</fullName>
    </recommendedName>
</protein>
<dbReference type="AlphaFoldDB" id="C8W1Z2"/>
<reference evidence="1 2" key="1">
    <citation type="journal article" date="2009" name="Stand. Genomic Sci.">
        <title>Complete genome sequence of Desulfotomaculum acetoxidans type strain (5575).</title>
        <authorList>
            <person name="Spring S."/>
            <person name="Lapidus A."/>
            <person name="Schroder M."/>
            <person name="Gleim D."/>
            <person name="Sims D."/>
            <person name="Meincke L."/>
            <person name="Glavina Del Rio T."/>
            <person name="Tice H."/>
            <person name="Copeland A."/>
            <person name="Cheng J.F."/>
            <person name="Lucas S."/>
            <person name="Chen F."/>
            <person name="Nolan M."/>
            <person name="Bruce D."/>
            <person name="Goodwin L."/>
            <person name="Pitluck S."/>
            <person name="Ivanova N."/>
            <person name="Mavromatis K."/>
            <person name="Mikhailova N."/>
            <person name="Pati A."/>
            <person name="Chen A."/>
            <person name="Palaniappan K."/>
            <person name="Land M."/>
            <person name="Hauser L."/>
            <person name="Chang Y.J."/>
            <person name="Jeffries C.D."/>
            <person name="Chain P."/>
            <person name="Saunders E."/>
            <person name="Brettin T."/>
            <person name="Detter J.C."/>
            <person name="Goker M."/>
            <person name="Bristow J."/>
            <person name="Eisen J.A."/>
            <person name="Markowitz V."/>
            <person name="Hugenholtz P."/>
            <person name="Kyrpides N.C."/>
            <person name="Klenk H.P."/>
            <person name="Han C."/>
        </authorList>
    </citation>
    <scope>NUCLEOTIDE SEQUENCE [LARGE SCALE GENOMIC DNA]</scope>
    <source>
        <strain evidence="2">ATCC 49208 / DSM 771 / VKM B-1644</strain>
    </source>
</reference>
<evidence type="ECO:0008006" key="3">
    <source>
        <dbReference type="Google" id="ProtNLM"/>
    </source>
</evidence>
<dbReference type="Pfam" id="PF03692">
    <property type="entry name" value="CxxCxxCC"/>
    <property type="match status" value="1"/>
</dbReference>
<gene>
    <name evidence="1" type="ordered locus">Dtox_0083</name>
</gene>
<dbReference type="eggNOG" id="COG0727">
    <property type="taxonomic scope" value="Bacteria"/>
</dbReference>
<dbReference type="STRING" id="485916.Dtox_0083"/>
<name>C8W1Z2_DESAS</name>
<dbReference type="HOGENOM" id="CLU_082366_0_0_9"/>
<dbReference type="KEGG" id="dae:Dtox_0083"/>
<evidence type="ECO:0000313" key="2">
    <source>
        <dbReference type="Proteomes" id="UP000002217"/>
    </source>
</evidence>
<keyword evidence="2" id="KW-1185">Reference proteome</keyword>
<dbReference type="RefSeq" id="WP_012813498.1">
    <property type="nucleotide sequence ID" value="NC_013216.1"/>
</dbReference>
<organism evidence="1 2">
    <name type="scientific">Desulfofarcimen acetoxidans (strain ATCC 49208 / DSM 771 / KCTC 5769 / VKM B-1644 / 5575)</name>
    <name type="common">Desulfotomaculum acetoxidans</name>
    <dbReference type="NCBI Taxonomy" id="485916"/>
    <lineage>
        <taxon>Bacteria</taxon>
        <taxon>Bacillati</taxon>
        <taxon>Bacillota</taxon>
        <taxon>Clostridia</taxon>
        <taxon>Eubacteriales</taxon>
        <taxon>Peptococcaceae</taxon>
        <taxon>Desulfofarcimen</taxon>
    </lineage>
</organism>
<proteinExistence type="predicted"/>
<dbReference type="Proteomes" id="UP000002217">
    <property type="component" value="Chromosome"/>
</dbReference>
<dbReference type="InterPro" id="IPR005358">
    <property type="entry name" value="Puta_zinc/iron-chelating_dom"/>
</dbReference>